<dbReference type="InterPro" id="IPR036259">
    <property type="entry name" value="MFS_trans_sf"/>
</dbReference>
<evidence type="ECO:0000256" key="1">
    <source>
        <dbReference type="ARBA" id="ARBA00004141"/>
    </source>
</evidence>
<dbReference type="KEGG" id="vgo:GJW-30_1_02236"/>
<feature type="transmembrane region" description="Helical" evidence="6">
    <location>
        <begin position="354"/>
        <end position="374"/>
    </location>
</feature>
<feature type="transmembrane region" description="Helical" evidence="6">
    <location>
        <begin position="225"/>
        <end position="249"/>
    </location>
</feature>
<organism evidence="8 9">
    <name type="scientific">Variibacter gotjawalensis</name>
    <dbReference type="NCBI Taxonomy" id="1333996"/>
    <lineage>
        <taxon>Bacteria</taxon>
        <taxon>Pseudomonadati</taxon>
        <taxon>Pseudomonadota</taxon>
        <taxon>Alphaproteobacteria</taxon>
        <taxon>Hyphomicrobiales</taxon>
        <taxon>Nitrobacteraceae</taxon>
        <taxon>Variibacter</taxon>
    </lineage>
</organism>
<dbReference type="OrthoDB" id="7442224at2"/>
<feature type="transmembrane region" description="Helical" evidence="6">
    <location>
        <begin position="86"/>
        <end position="112"/>
    </location>
</feature>
<sequence>MSGGASGPGPATQAPNAWSVLFLLFAANLFNFFDRTIPAIIAEPIRHEWNLSDFQLGIIGAAFTVIYAIAGLPLGRMSDTGSRKKIMAWGLIAWSACTAAGGAAWSFGSFLFSRVAVGIGESAYAPAATSLIGDLFPANKRSRAMGIYMLGLPLGLLLCFFSVGAIVKYFDSWRAPLILAMFPGLVIAVAMFFIKEPARGAAESTKVAQTPVANPIRKILKIKTLWWVTLASITLNFASYAANGFLVVLCVRYFKMSLGDASISVGVIAGISGLIGLVFGGYVADFAHKKSEFGRLYLGAAGLVISGVLTWYALTLSASQAMLFIFVFSIGWLFQYAFYVSVYPAIQDVVEPRLRATAMAIHFGALYILGGAWGSMVVGGLSDYYAHQAMEAAGATKMAEIYKATGLHDAMFLVPICLVATGVAIFFASRTLPADAKAMLEGTAADVAGAAPATGGLVKGTA</sequence>
<reference evidence="8 9" key="1">
    <citation type="submission" date="2015-08" db="EMBL/GenBank/DDBJ databases">
        <title>Investigation of the bacterial diversity of lava forest soil.</title>
        <authorList>
            <person name="Lee J.S."/>
        </authorList>
    </citation>
    <scope>NUCLEOTIDE SEQUENCE [LARGE SCALE GENOMIC DNA]</scope>
    <source>
        <strain evidence="8 9">GJW-30</strain>
    </source>
</reference>
<dbReference type="GO" id="GO:0022857">
    <property type="term" value="F:transmembrane transporter activity"/>
    <property type="evidence" value="ECO:0007669"/>
    <property type="project" value="InterPro"/>
</dbReference>
<evidence type="ECO:0000256" key="6">
    <source>
        <dbReference type="SAM" id="Phobius"/>
    </source>
</evidence>
<feature type="transmembrane region" description="Helical" evidence="6">
    <location>
        <begin position="147"/>
        <end position="167"/>
    </location>
</feature>
<dbReference type="Gene3D" id="1.20.1250.20">
    <property type="entry name" value="MFS general substrate transporter like domains"/>
    <property type="match status" value="1"/>
</dbReference>
<evidence type="ECO:0000256" key="5">
    <source>
        <dbReference type="ARBA" id="ARBA00023136"/>
    </source>
</evidence>
<dbReference type="InterPro" id="IPR020846">
    <property type="entry name" value="MFS_dom"/>
</dbReference>
<dbReference type="InterPro" id="IPR011701">
    <property type="entry name" value="MFS"/>
</dbReference>
<gene>
    <name evidence="8" type="primary">exuT_1</name>
    <name evidence="8" type="ORF">GJW-30_1_02236</name>
</gene>
<dbReference type="EMBL" id="AP014946">
    <property type="protein sequence ID" value="BAT59703.1"/>
    <property type="molecule type" value="Genomic_DNA"/>
</dbReference>
<dbReference type="CDD" id="cd17328">
    <property type="entry name" value="MFS_spinster_like"/>
    <property type="match status" value="1"/>
</dbReference>
<dbReference type="Proteomes" id="UP000236884">
    <property type="component" value="Chromosome"/>
</dbReference>
<dbReference type="AlphaFoldDB" id="A0A0S3PUV0"/>
<evidence type="ECO:0000313" key="9">
    <source>
        <dbReference type="Proteomes" id="UP000236884"/>
    </source>
</evidence>
<dbReference type="SUPFAM" id="SSF103473">
    <property type="entry name" value="MFS general substrate transporter"/>
    <property type="match status" value="1"/>
</dbReference>
<dbReference type="PANTHER" id="PTHR23505:SF79">
    <property type="entry name" value="PROTEIN SPINSTER"/>
    <property type="match status" value="1"/>
</dbReference>
<dbReference type="InterPro" id="IPR044770">
    <property type="entry name" value="MFS_spinster-like"/>
</dbReference>
<dbReference type="Pfam" id="PF07690">
    <property type="entry name" value="MFS_1"/>
    <property type="match status" value="1"/>
</dbReference>
<feature type="transmembrane region" description="Helical" evidence="6">
    <location>
        <begin position="296"/>
        <end position="314"/>
    </location>
</feature>
<accession>A0A0S3PUV0</accession>
<feature type="domain" description="Major facilitator superfamily (MFS) profile" evidence="7">
    <location>
        <begin position="20"/>
        <end position="432"/>
    </location>
</feature>
<evidence type="ECO:0000256" key="3">
    <source>
        <dbReference type="ARBA" id="ARBA00022692"/>
    </source>
</evidence>
<keyword evidence="4 6" id="KW-1133">Transmembrane helix</keyword>
<feature type="transmembrane region" description="Helical" evidence="6">
    <location>
        <begin position="320"/>
        <end position="342"/>
    </location>
</feature>
<proteinExistence type="predicted"/>
<feature type="transmembrane region" description="Helical" evidence="6">
    <location>
        <begin position="16"/>
        <end position="33"/>
    </location>
</feature>
<keyword evidence="2" id="KW-0813">Transport</keyword>
<keyword evidence="5 6" id="KW-0472">Membrane</keyword>
<keyword evidence="3 6" id="KW-0812">Transmembrane</keyword>
<dbReference type="PROSITE" id="PS50850">
    <property type="entry name" value="MFS"/>
    <property type="match status" value="1"/>
</dbReference>
<comment type="subcellular location">
    <subcellularLocation>
        <location evidence="1">Membrane</location>
        <topology evidence="1">Multi-pass membrane protein</topology>
    </subcellularLocation>
</comment>
<dbReference type="PANTHER" id="PTHR23505">
    <property type="entry name" value="SPINSTER"/>
    <property type="match status" value="1"/>
</dbReference>
<feature type="transmembrane region" description="Helical" evidence="6">
    <location>
        <begin position="261"/>
        <end position="284"/>
    </location>
</feature>
<evidence type="ECO:0000256" key="2">
    <source>
        <dbReference type="ARBA" id="ARBA00022448"/>
    </source>
</evidence>
<feature type="transmembrane region" description="Helical" evidence="6">
    <location>
        <begin position="173"/>
        <end position="194"/>
    </location>
</feature>
<keyword evidence="9" id="KW-1185">Reference proteome</keyword>
<dbReference type="GO" id="GO:0016020">
    <property type="term" value="C:membrane"/>
    <property type="evidence" value="ECO:0007669"/>
    <property type="project" value="UniProtKB-SubCell"/>
</dbReference>
<name>A0A0S3PUV0_9BRAD</name>
<evidence type="ECO:0000256" key="4">
    <source>
        <dbReference type="ARBA" id="ARBA00022989"/>
    </source>
</evidence>
<evidence type="ECO:0000313" key="8">
    <source>
        <dbReference type="EMBL" id="BAT59703.1"/>
    </source>
</evidence>
<evidence type="ECO:0000259" key="7">
    <source>
        <dbReference type="PROSITE" id="PS50850"/>
    </source>
</evidence>
<feature type="transmembrane region" description="Helical" evidence="6">
    <location>
        <begin position="54"/>
        <end position="74"/>
    </location>
</feature>
<protein>
    <submittedName>
        <fullName evidence="8">Hexuronate transporter</fullName>
    </submittedName>
</protein>
<feature type="transmembrane region" description="Helical" evidence="6">
    <location>
        <begin position="410"/>
        <end position="429"/>
    </location>
</feature>
<dbReference type="RefSeq" id="WP_096355293.1">
    <property type="nucleotide sequence ID" value="NZ_AP014946.1"/>
</dbReference>